<name>A0A317W7U2_9EURO</name>
<dbReference type="PANTHER" id="PTHR35392:SF2">
    <property type="entry name" value="ZN(II)2CYS6 TRANSCRIPTION FACTOR (EUROFUNG)"/>
    <property type="match status" value="1"/>
</dbReference>
<evidence type="ECO:0000256" key="3">
    <source>
        <dbReference type="ARBA" id="ARBA00023242"/>
    </source>
</evidence>
<dbReference type="CDD" id="cd00067">
    <property type="entry name" value="GAL4"/>
    <property type="match status" value="1"/>
</dbReference>
<feature type="region of interest" description="Disordered" evidence="4">
    <location>
        <begin position="295"/>
        <end position="316"/>
    </location>
</feature>
<evidence type="ECO:0000313" key="5">
    <source>
        <dbReference type="EMBL" id="PWY81955.1"/>
    </source>
</evidence>
<dbReference type="EMBL" id="MSFL01000013">
    <property type="protein sequence ID" value="PWY81955.1"/>
    <property type="molecule type" value="Genomic_DNA"/>
</dbReference>
<dbReference type="PANTHER" id="PTHR35392">
    <property type="entry name" value="ZN(II)2CYS6 TRANSCRIPTION FACTOR (EUROFUNG)-RELATED-RELATED"/>
    <property type="match status" value="1"/>
</dbReference>
<dbReference type="OrthoDB" id="5417895at2759"/>
<dbReference type="AlphaFoldDB" id="A0A317W7U2"/>
<sequence>MGRKPNQLILEFFIRGQKLEDASNRYQHTCKACGEKFPKGRIDSLTNHLVKKCQAIPLRDRQRVLLRLHELPDLADGDQKDATGQNKGKSVDLPFATRQNFDGLNVLAEASRQVGASDQTKRGPAYTQSVTVGGKTVVVDPALEAEGFQGHPTPSEPVEEEAKPPGTPQASSDSSLPSLPGSSQPDQQAASPHMAETSLTPDPTSNARQSQLSLIAASANEMVPQGIPMDHDGSAGLGDGLHKLSPPWNQQLSTQEQLLFDSLQEHDPTLTAATQRAAAFPRPIAMNPNSTKGFVNEFGNSTKPTKPKVRGRFSAARRREVQEVRKRGACIRCRMLKKPCSGDSPCTTCASVESARLWKHPCIRTRIAEEYELYSANLHATLAYHDVSSIRNQVKFEHYAGRIEVTHFEESLVFVTFSGLQGHKPSASTLDPQLQALGDDSQFQGPLHELYLLDSDADDLPGKIEMYIKKTAPFFYERETSEFMRSTLTLAAELSQQKKDALLERVLELWIATHILVDGELQWKTYCNPTLPPTSLHSLAQPSDDGRSPIDGVTNNESYELLCCQLRAATEKRASQLSKSVMNDLERRLLQRQQSGWFETFLVALILLNCVERTCWLFLSWDDENFAQRWPLDKRPPYYSNQGDRFSDILHMLLKMRSLPPKATPRPDTGILKAVDGSDENAARWFDMIKITPLFLEQRQATAFDPADSRSLDLRYGAKLLPPTNVYS</sequence>
<dbReference type="RefSeq" id="XP_025399220.1">
    <property type="nucleotide sequence ID" value="XM_025540309.1"/>
</dbReference>
<dbReference type="VEuPathDB" id="FungiDB:BO70DRAFT_315430"/>
<evidence type="ECO:0008006" key="7">
    <source>
        <dbReference type="Google" id="ProtNLM"/>
    </source>
</evidence>
<evidence type="ECO:0000256" key="4">
    <source>
        <dbReference type="SAM" id="MobiDB-lite"/>
    </source>
</evidence>
<comment type="caution">
    <text evidence="5">The sequence shown here is derived from an EMBL/GenBank/DDBJ whole genome shotgun (WGS) entry which is preliminary data.</text>
</comment>
<evidence type="ECO:0000256" key="2">
    <source>
        <dbReference type="ARBA" id="ARBA00023163"/>
    </source>
</evidence>
<reference evidence="5 6" key="1">
    <citation type="submission" date="2016-12" db="EMBL/GenBank/DDBJ databases">
        <title>The genomes of Aspergillus section Nigri reveals drivers in fungal speciation.</title>
        <authorList>
            <consortium name="DOE Joint Genome Institute"/>
            <person name="Vesth T.C."/>
            <person name="Nybo J."/>
            <person name="Theobald S."/>
            <person name="Brandl J."/>
            <person name="Frisvad J.C."/>
            <person name="Nielsen K.F."/>
            <person name="Lyhne E.K."/>
            <person name="Kogle M.E."/>
            <person name="Kuo A."/>
            <person name="Riley R."/>
            <person name="Clum A."/>
            <person name="Nolan M."/>
            <person name="Lipzen A."/>
            <person name="Salamov A."/>
            <person name="Henrissat B."/>
            <person name="Wiebenga A."/>
            <person name="De Vries R.P."/>
            <person name="Grigoriev I.V."/>
            <person name="Mortensen U.H."/>
            <person name="Andersen M.R."/>
            <person name="Baker S.E."/>
        </authorList>
    </citation>
    <scope>NUCLEOTIDE SEQUENCE [LARGE SCALE GENOMIC DNA]</scope>
    <source>
        <strain evidence="5 6">CBS 117.55</strain>
    </source>
</reference>
<evidence type="ECO:0000256" key="1">
    <source>
        <dbReference type="ARBA" id="ARBA00023015"/>
    </source>
</evidence>
<dbReference type="STRING" id="1448321.A0A317W7U2"/>
<dbReference type="InterPro" id="IPR001138">
    <property type="entry name" value="Zn2Cys6_DnaBD"/>
</dbReference>
<organism evidence="5 6">
    <name type="scientific">Aspergillus heteromorphus CBS 117.55</name>
    <dbReference type="NCBI Taxonomy" id="1448321"/>
    <lineage>
        <taxon>Eukaryota</taxon>
        <taxon>Fungi</taxon>
        <taxon>Dikarya</taxon>
        <taxon>Ascomycota</taxon>
        <taxon>Pezizomycotina</taxon>
        <taxon>Eurotiomycetes</taxon>
        <taxon>Eurotiomycetidae</taxon>
        <taxon>Eurotiales</taxon>
        <taxon>Aspergillaceae</taxon>
        <taxon>Aspergillus</taxon>
        <taxon>Aspergillus subgen. Circumdati</taxon>
    </lineage>
</organism>
<keyword evidence="2" id="KW-0804">Transcription</keyword>
<accession>A0A317W7U2</accession>
<keyword evidence="1" id="KW-0805">Transcription regulation</keyword>
<feature type="region of interest" description="Disordered" evidence="4">
    <location>
        <begin position="146"/>
        <end position="208"/>
    </location>
</feature>
<dbReference type="GO" id="GO:0008270">
    <property type="term" value="F:zinc ion binding"/>
    <property type="evidence" value="ECO:0007669"/>
    <property type="project" value="InterPro"/>
</dbReference>
<proteinExistence type="predicted"/>
<feature type="compositionally biased region" description="Low complexity" evidence="4">
    <location>
        <begin position="168"/>
        <end position="188"/>
    </location>
</feature>
<dbReference type="InterPro" id="IPR052973">
    <property type="entry name" value="Fungal_sec-metab_reg_TF"/>
</dbReference>
<dbReference type="GeneID" id="37062546"/>
<keyword evidence="6" id="KW-1185">Reference proteome</keyword>
<dbReference type="Proteomes" id="UP000247233">
    <property type="component" value="Unassembled WGS sequence"/>
</dbReference>
<feature type="compositionally biased region" description="Polar residues" evidence="4">
    <location>
        <begin position="295"/>
        <end position="304"/>
    </location>
</feature>
<protein>
    <recommendedName>
        <fullName evidence="7">Zn(II)2Cys6 transcription factor</fullName>
    </recommendedName>
</protein>
<feature type="region of interest" description="Disordered" evidence="4">
    <location>
        <begin position="75"/>
        <end position="95"/>
    </location>
</feature>
<gene>
    <name evidence="5" type="ORF">BO70DRAFT_315430</name>
</gene>
<evidence type="ECO:0000313" key="6">
    <source>
        <dbReference type="Proteomes" id="UP000247233"/>
    </source>
</evidence>
<feature type="compositionally biased region" description="Polar residues" evidence="4">
    <location>
        <begin position="197"/>
        <end position="208"/>
    </location>
</feature>
<keyword evidence="3" id="KW-0539">Nucleus</keyword>
<dbReference type="GO" id="GO:0000981">
    <property type="term" value="F:DNA-binding transcription factor activity, RNA polymerase II-specific"/>
    <property type="evidence" value="ECO:0007669"/>
    <property type="project" value="InterPro"/>
</dbReference>